<comment type="caution">
    <text evidence="1">The sequence shown here is derived from an EMBL/GenBank/DDBJ whole genome shotgun (WGS) entry which is preliminary data.</text>
</comment>
<accession>A0A9Q0RYY6</accession>
<evidence type="ECO:0000313" key="1">
    <source>
        <dbReference type="EMBL" id="KAJ6639345.1"/>
    </source>
</evidence>
<organism evidence="1 2">
    <name type="scientific">Pseudolycoriella hygida</name>
    <dbReference type="NCBI Taxonomy" id="35572"/>
    <lineage>
        <taxon>Eukaryota</taxon>
        <taxon>Metazoa</taxon>
        <taxon>Ecdysozoa</taxon>
        <taxon>Arthropoda</taxon>
        <taxon>Hexapoda</taxon>
        <taxon>Insecta</taxon>
        <taxon>Pterygota</taxon>
        <taxon>Neoptera</taxon>
        <taxon>Endopterygota</taxon>
        <taxon>Diptera</taxon>
        <taxon>Nematocera</taxon>
        <taxon>Sciaroidea</taxon>
        <taxon>Sciaridae</taxon>
        <taxon>Pseudolycoriella</taxon>
    </lineage>
</organism>
<reference evidence="1" key="1">
    <citation type="submission" date="2022-07" db="EMBL/GenBank/DDBJ databases">
        <authorList>
            <person name="Trinca V."/>
            <person name="Uliana J.V.C."/>
            <person name="Torres T.T."/>
            <person name="Ward R.J."/>
            <person name="Monesi N."/>
        </authorList>
    </citation>
    <scope>NUCLEOTIDE SEQUENCE</scope>
    <source>
        <strain evidence="1">HSMRA1968</strain>
        <tissue evidence="1">Whole embryos</tissue>
    </source>
</reference>
<gene>
    <name evidence="1" type="ORF">Bhyg_12089</name>
</gene>
<dbReference type="EMBL" id="WJQU01000003">
    <property type="protein sequence ID" value="KAJ6639345.1"/>
    <property type="molecule type" value="Genomic_DNA"/>
</dbReference>
<evidence type="ECO:0000313" key="2">
    <source>
        <dbReference type="Proteomes" id="UP001151699"/>
    </source>
</evidence>
<dbReference type="AlphaFoldDB" id="A0A9Q0RYY6"/>
<proteinExistence type="predicted"/>
<name>A0A9Q0RYY6_9DIPT</name>
<dbReference type="Proteomes" id="UP001151699">
    <property type="component" value="Chromosome X"/>
</dbReference>
<protein>
    <submittedName>
        <fullName evidence="1">Uncharacterized protein</fullName>
    </submittedName>
</protein>
<keyword evidence="2" id="KW-1185">Reference proteome</keyword>
<sequence>MPGKKILALLGQVTRSSEIPWCCHFLMVTEAFLGHDVPYPFLNSNDAGYDEFVAVAHGCDYYLCYWSGISNMVYVFFEQ</sequence>